<keyword evidence="1" id="KW-1133">Transmembrane helix</keyword>
<evidence type="ECO:0000313" key="2">
    <source>
        <dbReference type="EMBL" id="MBM7123881.1"/>
    </source>
</evidence>
<accession>A0ABS2JY27</accession>
<organism evidence="2 3">
    <name type="scientific">Dyella flava</name>
    <dbReference type="NCBI Taxonomy" id="1920170"/>
    <lineage>
        <taxon>Bacteria</taxon>
        <taxon>Pseudomonadati</taxon>
        <taxon>Pseudomonadota</taxon>
        <taxon>Gammaproteobacteria</taxon>
        <taxon>Lysobacterales</taxon>
        <taxon>Rhodanobacteraceae</taxon>
        <taxon>Dyella</taxon>
    </lineage>
</organism>
<comment type="caution">
    <text evidence="2">The sequence shown here is derived from an EMBL/GenBank/DDBJ whole genome shotgun (WGS) entry which is preliminary data.</text>
</comment>
<evidence type="ECO:0000313" key="3">
    <source>
        <dbReference type="Proteomes" id="UP001430149"/>
    </source>
</evidence>
<proteinExistence type="predicted"/>
<evidence type="ECO:0000256" key="1">
    <source>
        <dbReference type="SAM" id="Phobius"/>
    </source>
</evidence>
<sequence length="128" mass="14078">MHYDQSWMGYGFVGGLEAGGITAVAAFLLYLIAHAIARQQGWSPLKKISIAFLLALLLTATGDMWDLFYFNYGQLQSIDLLKAKLAQVHDPDNIGTRVFCELIGAMVGAGVGWIVLGGDWRRMLRGED</sequence>
<keyword evidence="1" id="KW-0472">Membrane</keyword>
<dbReference type="Proteomes" id="UP001430149">
    <property type="component" value="Unassembled WGS sequence"/>
</dbReference>
<name>A0ABS2JY27_9GAMM</name>
<reference evidence="2" key="1">
    <citation type="submission" date="2020-10" db="EMBL/GenBank/DDBJ databases">
        <title>Phylogeny of dyella-like bacteria.</title>
        <authorList>
            <person name="Fu J."/>
        </authorList>
    </citation>
    <scope>NUCLEOTIDE SEQUENCE</scope>
    <source>
        <strain evidence="2">DHOC52</strain>
    </source>
</reference>
<dbReference type="RefSeq" id="WP_204678488.1">
    <property type="nucleotide sequence ID" value="NZ_BSNR01000026.1"/>
</dbReference>
<feature type="transmembrane region" description="Helical" evidence="1">
    <location>
        <begin position="94"/>
        <end position="116"/>
    </location>
</feature>
<keyword evidence="1" id="KW-0812">Transmembrane</keyword>
<feature type="transmembrane region" description="Helical" evidence="1">
    <location>
        <begin position="48"/>
        <end position="70"/>
    </location>
</feature>
<gene>
    <name evidence="2" type="ORF">ISP19_00695</name>
</gene>
<feature type="transmembrane region" description="Helical" evidence="1">
    <location>
        <begin position="12"/>
        <end position="36"/>
    </location>
</feature>
<dbReference type="EMBL" id="JADIKE010000017">
    <property type="protein sequence ID" value="MBM7123881.1"/>
    <property type="molecule type" value="Genomic_DNA"/>
</dbReference>
<evidence type="ECO:0008006" key="4">
    <source>
        <dbReference type="Google" id="ProtNLM"/>
    </source>
</evidence>
<keyword evidence="3" id="KW-1185">Reference proteome</keyword>
<protein>
    <recommendedName>
        <fullName evidence="4">Transmembrane protein</fullName>
    </recommendedName>
</protein>